<organism evidence="4 5">
    <name type="scientific">Caldibacillus debilis</name>
    <dbReference type="NCBI Taxonomy" id="301148"/>
    <lineage>
        <taxon>Bacteria</taxon>
        <taxon>Bacillati</taxon>
        <taxon>Bacillota</taxon>
        <taxon>Bacilli</taxon>
        <taxon>Bacillales</taxon>
        <taxon>Bacillaceae</taxon>
        <taxon>Caldibacillus</taxon>
    </lineage>
</organism>
<reference evidence="4 5" key="1">
    <citation type="submission" date="2016-01" db="EMBL/GenBank/DDBJ databases">
        <title>Draft Genome Sequences of Seven Thermophilic Sporeformers Isolated from Foods.</title>
        <authorList>
            <person name="Berendsen E.M."/>
            <person name="Wells-Bennik M.H."/>
            <person name="Krawcyk A.O."/>
            <person name="De Jong A."/>
            <person name="Holsappel S."/>
            <person name="Eijlander R.T."/>
            <person name="Kuipers O.P."/>
        </authorList>
    </citation>
    <scope>NUCLEOTIDE SEQUENCE [LARGE SCALE GENOMIC DNA]</scope>
    <source>
        <strain evidence="4 5">B4135</strain>
    </source>
</reference>
<dbReference type="GO" id="GO:0008477">
    <property type="term" value="F:purine nucleosidase activity"/>
    <property type="evidence" value="ECO:0007669"/>
    <property type="project" value="UniProtKB-EC"/>
</dbReference>
<proteinExistence type="predicted"/>
<name>A0A150LZX0_9BACI</name>
<dbReference type="GO" id="GO:0005829">
    <property type="term" value="C:cytosol"/>
    <property type="evidence" value="ECO:0007669"/>
    <property type="project" value="TreeGrafter"/>
</dbReference>
<comment type="caution">
    <text evidence="4">The sequence shown here is derived from an EMBL/GenBank/DDBJ whole genome shotgun (WGS) entry which is preliminary data.</text>
</comment>
<evidence type="ECO:0000256" key="1">
    <source>
        <dbReference type="ARBA" id="ARBA00022801"/>
    </source>
</evidence>
<dbReference type="AlphaFoldDB" id="A0A150LZX0"/>
<dbReference type="InterPro" id="IPR036452">
    <property type="entry name" value="Ribo_hydro-like"/>
</dbReference>
<keyword evidence="1 4" id="KW-0378">Hydrolase</keyword>
<gene>
    <name evidence="4" type="ORF">B4135_2524</name>
</gene>
<dbReference type="Gene3D" id="3.90.245.10">
    <property type="entry name" value="Ribonucleoside hydrolase-like"/>
    <property type="match status" value="1"/>
</dbReference>
<dbReference type="GO" id="GO:0006152">
    <property type="term" value="P:purine nucleoside catabolic process"/>
    <property type="evidence" value="ECO:0007669"/>
    <property type="project" value="TreeGrafter"/>
</dbReference>
<dbReference type="PANTHER" id="PTHR12304:SF4">
    <property type="entry name" value="URIDINE NUCLEOSIDASE"/>
    <property type="match status" value="1"/>
</dbReference>
<dbReference type="SUPFAM" id="SSF53590">
    <property type="entry name" value="Nucleoside hydrolase"/>
    <property type="match status" value="1"/>
</dbReference>
<dbReference type="EC" id="3.2.2.1" evidence="4"/>
<keyword evidence="2 4" id="KW-0326">Glycosidase</keyword>
<evidence type="ECO:0000313" key="4">
    <source>
        <dbReference type="EMBL" id="KYD17502.1"/>
    </source>
</evidence>
<dbReference type="EMBL" id="LQYT01000056">
    <property type="protein sequence ID" value="KYD17502.1"/>
    <property type="molecule type" value="Genomic_DNA"/>
</dbReference>
<evidence type="ECO:0000313" key="5">
    <source>
        <dbReference type="Proteomes" id="UP000075683"/>
    </source>
</evidence>
<feature type="domain" description="Inosine/uridine-preferring nucleoside hydrolase" evidence="3">
    <location>
        <begin position="45"/>
        <end position="341"/>
    </location>
</feature>
<accession>A0A150LZX0</accession>
<dbReference type="STRING" id="301148.B4135_2524"/>
<dbReference type="Proteomes" id="UP000075683">
    <property type="component" value="Unassembled WGS sequence"/>
</dbReference>
<dbReference type="CDD" id="cd02650">
    <property type="entry name" value="nuc_hydro_CaPnhB"/>
    <property type="match status" value="1"/>
</dbReference>
<dbReference type="InterPro" id="IPR001910">
    <property type="entry name" value="Inosine/uridine_hydrolase_dom"/>
</dbReference>
<dbReference type="PANTHER" id="PTHR12304">
    <property type="entry name" value="INOSINE-URIDINE PREFERRING NUCLEOSIDE HYDROLASE"/>
    <property type="match status" value="1"/>
</dbReference>
<evidence type="ECO:0000259" key="3">
    <source>
        <dbReference type="Pfam" id="PF01156"/>
    </source>
</evidence>
<protein>
    <submittedName>
        <fullName evidence="4">Inosine-uridine preferring nucleoside hydrolase</fullName>
        <ecNumber evidence="4">3.2.2.1</ecNumber>
    </submittedName>
</protein>
<dbReference type="InterPro" id="IPR023186">
    <property type="entry name" value="IUNH"/>
</dbReference>
<dbReference type="PATRIC" id="fig|301148.3.peg.4064"/>
<evidence type="ECO:0000256" key="2">
    <source>
        <dbReference type="ARBA" id="ARBA00023295"/>
    </source>
</evidence>
<dbReference type="Pfam" id="PF01156">
    <property type="entry name" value="IU_nuc_hydro"/>
    <property type="match status" value="1"/>
</dbReference>
<sequence>MPWQNREETERSLRRKCHADRDVPLQWDPFKPEQKHLQVNRMKKVILDVDTGIDDALALVYALRSPELEVLGITTCFGNHTVEQTTKNTLKVLELLNRTDIPVAKGAREPVFRRNDKGPSSFHGSDGLACAPLPEPKAESADEHAADFIVRMVRTYPHEVTLIPVGPLTNLALAVMKDPSIARLVKNVTLMGGAVFHPGNYTPVAEANIYADPEAAELVFRSGMPVIMVGLDVTMKTLLPRSVLEEWRKIGTPLGRFLSHITGFYMDAYLRFYPSIGGCALHDPLAVGAVIDPSFVKTERLYVQVDTEGEISKGRTVADLRPGHPEPNVDVCTEVDAERFLRHFLDRMNRPGL</sequence>